<sequence>MKSVTSSNNSDYKLARDLAVLSLISTGEKLSCRGFPQRKNTQNKRKKPRLTFPYAWLGVLCCLFIVQASAAGESAPPSLGSNLFDAYDYQYETGVDLTTQGGNDGNGPQCQR</sequence>
<evidence type="ECO:0000256" key="1">
    <source>
        <dbReference type="SAM" id="Phobius"/>
    </source>
</evidence>
<keyword evidence="1" id="KW-0812">Transmembrane</keyword>
<proteinExistence type="predicted"/>
<accession>A0A330LYZ4</accession>
<evidence type="ECO:0000313" key="3">
    <source>
        <dbReference type="Proteomes" id="UP000250123"/>
    </source>
</evidence>
<dbReference type="KEGG" id="sbk:SHEWBE_1236"/>
<protein>
    <submittedName>
        <fullName evidence="2">Uncharacterized protein</fullName>
    </submittedName>
</protein>
<keyword evidence="1" id="KW-0472">Membrane</keyword>
<organism evidence="2 3">
    <name type="scientific">Shewanella benthica</name>
    <dbReference type="NCBI Taxonomy" id="43661"/>
    <lineage>
        <taxon>Bacteria</taxon>
        <taxon>Pseudomonadati</taxon>
        <taxon>Pseudomonadota</taxon>
        <taxon>Gammaproteobacteria</taxon>
        <taxon>Alteromonadales</taxon>
        <taxon>Shewanellaceae</taxon>
        <taxon>Shewanella</taxon>
    </lineage>
</organism>
<reference evidence="3" key="1">
    <citation type="submission" date="2018-06" db="EMBL/GenBank/DDBJ databases">
        <authorList>
            <person name="Cea G.-C."/>
            <person name="William W."/>
        </authorList>
    </citation>
    <scope>NUCLEOTIDE SEQUENCE [LARGE SCALE GENOMIC DNA]</scope>
    <source>
        <strain evidence="3">DB21MT-2</strain>
    </source>
</reference>
<evidence type="ECO:0000313" key="2">
    <source>
        <dbReference type="EMBL" id="SQH75202.1"/>
    </source>
</evidence>
<keyword evidence="1" id="KW-1133">Transmembrane helix</keyword>
<name>A0A330LYZ4_9GAMM</name>
<feature type="transmembrane region" description="Helical" evidence="1">
    <location>
        <begin position="54"/>
        <end position="72"/>
    </location>
</feature>
<dbReference type="Proteomes" id="UP000250123">
    <property type="component" value="Chromosome SHEWBE"/>
</dbReference>
<dbReference type="AlphaFoldDB" id="A0A330LYZ4"/>
<gene>
    <name evidence="2" type="ORF">SHEWBE_1236</name>
</gene>
<dbReference type="EMBL" id="LS483452">
    <property type="protein sequence ID" value="SQH75202.1"/>
    <property type="molecule type" value="Genomic_DNA"/>
</dbReference>